<dbReference type="InterPro" id="IPR020843">
    <property type="entry name" value="ER"/>
</dbReference>
<evidence type="ECO:0000259" key="1">
    <source>
        <dbReference type="SMART" id="SM00829"/>
    </source>
</evidence>
<protein>
    <submittedName>
        <fullName evidence="2">Acrylyl-CoA reductase (NADPH)</fullName>
        <ecNumber evidence="2">1.3.1.-</ecNumber>
    </submittedName>
</protein>
<dbReference type="SUPFAM" id="SSF50129">
    <property type="entry name" value="GroES-like"/>
    <property type="match status" value="1"/>
</dbReference>
<dbReference type="RefSeq" id="WP_184239410.1">
    <property type="nucleotide sequence ID" value="NZ_JACHMJ010000001.1"/>
</dbReference>
<dbReference type="PANTHER" id="PTHR43677">
    <property type="entry name" value="SHORT-CHAIN DEHYDROGENASE/REDUCTASE"/>
    <property type="match status" value="1"/>
</dbReference>
<accession>A0A841ASD0</accession>
<dbReference type="SMART" id="SM00829">
    <property type="entry name" value="PKS_ER"/>
    <property type="match status" value="1"/>
</dbReference>
<dbReference type="Gene3D" id="3.40.50.720">
    <property type="entry name" value="NAD(P)-binding Rossmann-like Domain"/>
    <property type="match status" value="1"/>
</dbReference>
<evidence type="ECO:0000313" key="2">
    <source>
        <dbReference type="EMBL" id="MBB5844852.1"/>
    </source>
</evidence>
<dbReference type="Proteomes" id="UP000536685">
    <property type="component" value="Unassembled WGS sequence"/>
</dbReference>
<dbReference type="InterPro" id="IPR014188">
    <property type="entry name" value="Acrylyl-CoA_reductase_AcuI"/>
</dbReference>
<dbReference type="EC" id="1.3.1.-" evidence="2"/>
<organism evidence="2 3">
    <name type="scientific">Conyzicola lurida</name>
    <dbReference type="NCBI Taxonomy" id="1172621"/>
    <lineage>
        <taxon>Bacteria</taxon>
        <taxon>Bacillati</taxon>
        <taxon>Actinomycetota</taxon>
        <taxon>Actinomycetes</taxon>
        <taxon>Micrococcales</taxon>
        <taxon>Microbacteriaceae</taxon>
        <taxon>Conyzicola</taxon>
    </lineage>
</organism>
<dbReference type="SUPFAM" id="SSF51735">
    <property type="entry name" value="NAD(P)-binding Rossmann-fold domains"/>
    <property type="match status" value="1"/>
</dbReference>
<dbReference type="NCBIfam" id="TIGR02823">
    <property type="entry name" value="oxido_YhdH"/>
    <property type="match status" value="1"/>
</dbReference>
<feature type="domain" description="Enoyl reductase (ER)" evidence="1">
    <location>
        <begin position="9"/>
        <end position="334"/>
    </location>
</feature>
<keyword evidence="2" id="KW-0560">Oxidoreductase</keyword>
<dbReference type="PANTHER" id="PTHR43677:SF1">
    <property type="entry name" value="ACRYLYL-COA REDUCTASE ACUI-RELATED"/>
    <property type="match status" value="1"/>
</dbReference>
<dbReference type="InterPro" id="IPR051397">
    <property type="entry name" value="Zn-ADH-like_protein"/>
</dbReference>
<evidence type="ECO:0000313" key="3">
    <source>
        <dbReference type="Proteomes" id="UP000536685"/>
    </source>
</evidence>
<sequence>MFRAIVVSRPSDSAAHADLVDATDDALGEGDVEIDVEYSSINYKDGIALTGAPGVIKAQSLIAGIDLVGTVSSVSEPVEGSPTTGSPTVKVGDRVIVNGHGIGENHPGGLSERARVNSDWLVPLPAGISASQAAAIGTAGFTAMLSVLAIEKQLSPADGGEVLVTGASGGVGSIAIALLSKLGYRVTASTGRAAEHDYLRSLGASDVVDRATLSEPGKPLQTQRWAAAVDSVGSHTLANVLAQTNYGGIVATCGLAQGADLPATVMPFILRAVTLTGINSVYCPRPLRLEAWGRLARDLDLGLLDSLTTSIALDEAIGVAGRIMRGDVRGRTVVRVQD</sequence>
<dbReference type="InterPro" id="IPR011032">
    <property type="entry name" value="GroES-like_sf"/>
</dbReference>
<dbReference type="Pfam" id="PF00107">
    <property type="entry name" value="ADH_zinc_N"/>
    <property type="match status" value="1"/>
</dbReference>
<dbReference type="AlphaFoldDB" id="A0A841ASD0"/>
<dbReference type="InterPro" id="IPR013149">
    <property type="entry name" value="ADH-like_C"/>
</dbReference>
<gene>
    <name evidence="2" type="ORF">HD599_003175</name>
</gene>
<dbReference type="InterPro" id="IPR013154">
    <property type="entry name" value="ADH-like_N"/>
</dbReference>
<comment type="caution">
    <text evidence="2">The sequence shown here is derived from an EMBL/GenBank/DDBJ whole genome shotgun (WGS) entry which is preliminary data.</text>
</comment>
<dbReference type="EMBL" id="JACHMJ010000001">
    <property type="protein sequence ID" value="MBB5844852.1"/>
    <property type="molecule type" value="Genomic_DNA"/>
</dbReference>
<reference evidence="2 3" key="1">
    <citation type="submission" date="2020-08" db="EMBL/GenBank/DDBJ databases">
        <title>Sequencing the genomes of 1000 actinobacteria strains.</title>
        <authorList>
            <person name="Klenk H.-P."/>
        </authorList>
    </citation>
    <scope>NUCLEOTIDE SEQUENCE [LARGE SCALE GENOMIC DNA]</scope>
    <source>
        <strain evidence="2 3">DSM 105784</strain>
    </source>
</reference>
<dbReference type="Pfam" id="PF08240">
    <property type="entry name" value="ADH_N"/>
    <property type="match status" value="1"/>
</dbReference>
<proteinExistence type="predicted"/>
<name>A0A841ASD0_9MICO</name>
<dbReference type="InterPro" id="IPR036291">
    <property type="entry name" value="NAD(P)-bd_dom_sf"/>
</dbReference>
<keyword evidence="3" id="KW-1185">Reference proteome</keyword>
<dbReference type="Gene3D" id="3.90.180.10">
    <property type="entry name" value="Medium-chain alcohol dehydrogenases, catalytic domain"/>
    <property type="match status" value="1"/>
</dbReference>
<dbReference type="CDD" id="cd08288">
    <property type="entry name" value="MDR_yhdh"/>
    <property type="match status" value="1"/>
</dbReference>
<dbReference type="GO" id="GO:0043957">
    <property type="term" value="F:acryloyl-CoA reductase (NADPH) activity"/>
    <property type="evidence" value="ECO:0007669"/>
    <property type="project" value="TreeGrafter"/>
</dbReference>